<dbReference type="InterPro" id="IPR018946">
    <property type="entry name" value="PhoD-like_MPP"/>
</dbReference>
<dbReference type="Pfam" id="PF09423">
    <property type="entry name" value="PhoD"/>
    <property type="match status" value="1"/>
</dbReference>
<dbReference type="Proteomes" id="UP000193498">
    <property type="component" value="Unassembled WGS sequence"/>
</dbReference>
<dbReference type="STRING" id="1314790.A0A1Y1Y2X4"/>
<keyword evidence="2" id="KW-0472">Membrane</keyword>
<evidence type="ECO:0000256" key="2">
    <source>
        <dbReference type="SAM" id="Phobius"/>
    </source>
</evidence>
<evidence type="ECO:0000259" key="3">
    <source>
        <dbReference type="Pfam" id="PF09423"/>
    </source>
</evidence>
<evidence type="ECO:0000313" key="4">
    <source>
        <dbReference type="EMBL" id="ORX92338.1"/>
    </source>
</evidence>
<dbReference type="AlphaFoldDB" id="A0A1Y1Y2X4"/>
<gene>
    <name evidence="4" type="ORF">K493DRAFT_316648</name>
</gene>
<feature type="compositionally biased region" description="Basic and acidic residues" evidence="1">
    <location>
        <begin position="83"/>
        <end position="93"/>
    </location>
</feature>
<dbReference type="OrthoDB" id="2100241at2759"/>
<feature type="domain" description="PhoD-like phosphatase metallophosphatase" evidence="3">
    <location>
        <begin position="290"/>
        <end position="523"/>
    </location>
</feature>
<dbReference type="SUPFAM" id="SSF56300">
    <property type="entry name" value="Metallo-dependent phosphatases"/>
    <property type="match status" value="1"/>
</dbReference>
<dbReference type="PANTHER" id="PTHR43606:SF2">
    <property type="entry name" value="ALKALINE PHOSPHATASE FAMILY PROTEIN (AFU_ORTHOLOGUE AFUA_5G03860)"/>
    <property type="match status" value="1"/>
</dbReference>
<dbReference type="InParanoid" id="A0A1Y1Y2X4"/>
<dbReference type="Gene3D" id="3.60.21.70">
    <property type="entry name" value="PhoD-like phosphatase"/>
    <property type="match status" value="1"/>
</dbReference>
<sequence>MSEAPAHTTRTLVTTSVLFYLTVFVYLRWIPGYAAYRIITILFPVNLLLTGYVWRWRTKPNHPLNSAVAESENQALASSQEYQKTKYSDRTESEATSSSTAQPSTKALRARKPGETQAQKAVPADRPTVNPRSRNGVSYILLAANLLLSGFLFLSVFHFTFRAYYLDIGTQLAFARTGEVSYDHAKLFVRDPRATEVRLEYKEAQEEGWKRGPVVKLTKADDYTATAMISGLEASHTYLYRFVDLESEGIVGPGANTFTTSPTPGSPAKFRFVAGSCIKPNFPYTPFQDVGIPGFRVMRQHEMDFMILLGDFIYADVPYYFGPQIDDYRRLYREIYADQDFASIYRKVPIYNTYDDHEVLNNWNFQERPPMGNAMVAYNEYQGMPNPDPLEKETAYYSFSYGDTAFFVMDTRRYRSDANLPDDESKTMLGARQMAHFREWVQQVNQTASVKFIVTSVPFTINWSNYDASKDTWRGYQTERKEILELLRYVPNVHMISGDRHEAAVTQLPYGVIDFSTSPINQFYLPFRTYRDDNGDREIYYQLTGNIKYAIFEVDTTEPSKPAVKYMLYTGGAEPEFVYNLDTRPVPSP</sequence>
<keyword evidence="5" id="KW-1185">Reference proteome</keyword>
<dbReference type="CDD" id="cd07389">
    <property type="entry name" value="MPP_PhoD"/>
    <property type="match status" value="1"/>
</dbReference>
<dbReference type="EMBL" id="MCFE01000282">
    <property type="protein sequence ID" value="ORX92338.1"/>
    <property type="molecule type" value="Genomic_DNA"/>
</dbReference>
<organism evidence="4 5">
    <name type="scientific">Basidiobolus meristosporus CBS 931.73</name>
    <dbReference type="NCBI Taxonomy" id="1314790"/>
    <lineage>
        <taxon>Eukaryota</taxon>
        <taxon>Fungi</taxon>
        <taxon>Fungi incertae sedis</taxon>
        <taxon>Zoopagomycota</taxon>
        <taxon>Entomophthoromycotina</taxon>
        <taxon>Basidiobolomycetes</taxon>
        <taxon>Basidiobolales</taxon>
        <taxon>Basidiobolaceae</taxon>
        <taxon>Basidiobolus</taxon>
    </lineage>
</organism>
<keyword evidence="2" id="KW-1133">Transmembrane helix</keyword>
<name>A0A1Y1Y2X4_9FUNG</name>
<evidence type="ECO:0000313" key="5">
    <source>
        <dbReference type="Proteomes" id="UP000193498"/>
    </source>
</evidence>
<dbReference type="InterPro" id="IPR052900">
    <property type="entry name" value="Phospholipid_Metab_Enz"/>
</dbReference>
<evidence type="ECO:0000256" key="1">
    <source>
        <dbReference type="SAM" id="MobiDB-lite"/>
    </source>
</evidence>
<proteinExistence type="predicted"/>
<feature type="transmembrane region" description="Helical" evidence="2">
    <location>
        <begin position="12"/>
        <end position="29"/>
    </location>
</feature>
<dbReference type="InterPro" id="IPR029052">
    <property type="entry name" value="Metallo-depent_PP-like"/>
</dbReference>
<dbReference type="PANTHER" id="PTHR43606">
    <property type="entry name" value="PHOSPHATASE, PUTATIVE (AFU_ORTHOLOGUE AFUA_6G08710)-RELATED"/>
    <property type="match status" value="1"/>
</dbReference>
<feature type="transmembrane region" description="Helical" evidence="2">
    <location>
        <begin position="35"/>
        <end position="54"/>
    </location>
</feature>
<keyword evidence="2" id="KW-0812">Transmembrane</keyword>
<accession>A0A1Y1Y2X4</accession>
<feature type="region of interest" description="Disordered" evidence="1">
    <location>
        <begin position="80"/>
        <end position="130"/>
    </location>
</feature>
<reference evidence="4 5" key="1">
    <citation type="submission" date="2016-07" db="EMBL/GenBank/DDBJ databases">
        <title>Pervasive Adenine N6-methylation of Active Genes in Fungi.</title>
        <authorList>
            <consortium name="DOE Joint Genome Institute"/>
            <person name="Mondo S.J."/>
            <person name="Dannebaum R.O."/>
            <person name="Kuo R.C."/>
            <person name="Labutti K."/>
            <person name="Haridas S."/>
            <person name="Kuo A."/>
            <person name="Salamov A."/>
            <person name="Ahrendt S.R."/>
            <person name="Lipzen A."/>
            <person name="Sullivan W."/>
            <person name="Andreopoulos W.B."/>
            <person name="Clum A."/>
            <person name="Lindquist E."/>
            <person name="Daum C."/>
            <person name="Ramamoorthy G.K."/>
            <person name="Gryganskyi A."/>
            <person name="Culley D."/>
            <person name="Magnuson J.K."/>
            <person name="James T.Y."/>
            <person name="O'Malley M.A."/>
            <person name="Stajich J.E."/>
            <person name="Spatafora J.W."/>
            <person name="Visel A."/>
            <person name="Grigoriev I.V."/>
        </authorList>
    </citation>
    <scope>NUCLEOTIDE SEQUENCE [LARGE SCALE GENOMIC DNA]</scope>
    <source>
        <strain evidence="4 5">CBS 931.73</strain>
    </source>
</reference>
<dbReference type="InterPro" id="IPR038607">
    <property type="entry name" value="PhoD-like_sf"/>
</dbReference>
<comment type="caution">
    <text evidence="4">The sequence shown here is derived from an EMBL/GenBank/DDBJ whole genome shotgun (WGS) entry which is preliminary data.</text>
</comment>
<protein>
    <submittedName>
        <fullName evidence="4">Metallo-dependent phosphatase</fullName>
    </submittedName>
</protein>
<feature type="transmembrane region" description="Helical" evidence="2">
    <location>
        <begin position="139"/>
        <end position="161"/>
    </location>
</feature>